<name>A0A7X6HZU6_9ACTN</name>
<dbReference type="PROSITE" id="PS50006">
    <property type="entry name" value="FHA_DOMAIN"/>
    <property type="match status" value="1"/>
</dbReference>
<keyword evidence="1" id="KW-0597">Phosphoprotein</keyword>
<dbReference type="SUPFAM" id="SSF49879">
    <property type="entry name" value="SMAD/FHA domain"/>
    <property type="match status" value="1"/>
</dbReference>
<organism evidence="3 4">
    <name type="scientific">Streptomyces lonarensis</name>
    <dbReference type="NCBI Taxonomy" id="700599"/>
    <lineage>
        <taxon>Bacteria</taxon>
        <taxon>Bacillati</taxon>
        <taxon>Actinomycetota</taxon>
        <taxon>Actinomycetes</taxon>
        <taxon>Kitasatosporales</taxon>
        <taxon>Streptomycetaceae</taxon>
        <taxon>Streptomyces</taxon>
    </lineage>
</organism>
<evidence type="ECO:0000313" key="3">
    <source>
        <dbReference type="EMBL" id="NJQ06629.1"/>
    </source>
</evidence>
<comment type="caution">
    <text evidence="3">The sequence shown here is derived from an EMBL/GenBank/DDBJ whole genome shotgun (WGS) entry which is preliminary data.</text>
</comment>
<protein>
    <submittedName>
        <fullName evidence="3">FHA domain-containing protein</fullName>
    </submittedName>
</protein>
<reference evidence="3 4" key="1">
    <citation type="submission" date="2020-03" db="EMBL/GenBank/DDBJ databases">
        <title>Draft genome of Streptomyces sp. ventii, isolated from the Axial Seamount in the Pacific Ocean, and resequencing of the two type strains Streptomyces lonarensis strain NCL 716 and Streptomyces bohaiensis strain 11A07.</title>
        <authorList>
            <person name="Loughran R.M."/>
            <person name="Pfannmuller K.M."/>
            <person name="Wasson B.J."/>
            <person name="Deadmond M.C."/>
            <person name="Paddock B.E."/>
            <person name="Koyack M.J."/>
            <person name="Gallegos D.A."/>
            <person name="Mitchell E.A."/>
            <person name="Ushijima B."/>
            <person name="Saw J.H."/>
            <person name="Mcphail K.L."/>
            <person name="Videau P."/>
        </authorList>
    </citation>
    <scope>NUCLEOTIDE SEQUENCE [LARGE SCALE GENOMIC DNA]</scope>
    <source>
        <strain evidence="3 4">NCL716</strain>
    </source>
</reference>
<evidence type="ECO:0000313" key="4">
    <source>
        <dbReference type="Proteomes" id="UP000578686"/>
    </source>
</evidence>
<feature type="domain" description="FHA" evidence="2">
    <location>
        <begin position="106"/>
        <end position="155"/>
    </location>
</feature>
<sequence length="186" mass="19922">MTSADETTALAVQDTDRVAALTALRAGVAQRKVSHDTFQRRMEIVVTADEVSDLYAATADLGERRPRSRVVRTVGRASAFHQRVRRAWDSERLPRLVLPAPGRHPISVGRAPGSVLRISDASVSRFHAQLKGVGDTWTVRDIGSANGTWVNGARVMGAAPVGPGDTLRFGSVGYLVAEPGAEAAER</sequence>
<dbReference type="AlphaFoldDB" id="A0A7X6HZU6"/>
<dbReference type="InterPro" id="IPR050923">
    <property type="entry name" value="Cell_Proc_Reg/RNA_Proc"/>
</dbReference>
<dbReference type="CDD" id="cd00060">
    <property type="entry name" value="FHA"/>
    <property type="match status" value="1"/>
</dbReference>
<keyword evidence="4" id="KW-1185">Reference proteome</keyword>
<proteinExistence type="predicted"/>
<evidence type="ECO:0000256" key="1">
    <source>
        <dbReference type="ARBA" id="ARBA00022553"/>
    </source>
</evidence>
<dbReference type="InterPro" id="IPR008984">
    <property type="entry name" value="SMAD_FHA_dom_sf"/>
</dbReference>
<gene>
    <name evidence="3" type="ORF">HCN56_13815</name>
</gene>
<dbReference type="Gene3D" id="2.60.200.20">
    <property type="match status" value="1"/>
</dbReference>
<dbReference type="Proteomes" id="UP000578686">
    <property type="component" value="Unassembled WGS sequence"/>
</dbReference>
<dbReference type="PANTHER" id="PTHR23308">
    <property type="entry name" value="NUCLEAR INHIBITOR OF PROTEIN PHOSPHATASE-1"/>
    <property type="match status" value="1"/>
</dbReference>
<dbReference type="SMART" id="SM00240">
    <property type="entry name" value="FHA"/>
    <property type="match status" value="1"/>
</dbReference>
<dbReference type="InterPro" id="IPR000253">
    <property type="entry name" value="FHA_dom"/>
</dbReference>
<dbReference type="Pfam" id="PF00498">
    <property type="entry name" value="FHA"/>
    <property type="match status" value="1"/>
</dbReference>
<accession>A0A7X6HZU6</accession>
<evidence type="ECO:0000259" key="2">
    <source>
        <dbReference type="PROSITE" id="PS50006"/>
    </source>
</evidence>
<dbReference type="RefSeq" id="WP_167970920.1">
    <property type="nucleotide sequence ID" value="NZ_BHZG01000030.1"/>
</dbReference>
<dbReference type="EMBL" id="JAAVJD010000097">
    <property type="protein sequence ID" value="NJQ06629.1"/>
    <property type="molecule type" value="Genomic_DNA"/>
</dbReference>